<evidence type="ECO:0000259" key="7">
    <source>
        <dbReference type="PROSITE" id="PS50089"/>
    </source>
</evidence>
<evidence type="ECO:0000313" key="8">
    <source>
        <dbReference type="EMBL" id="CAE4588016.1"/>
    </source>
</evidence>
<feature type="region of interest" description="Disordered" evidence="5">
    <location>
        <begin position="91"/>
        <end position="116"/>
    </location>
</feature>
<organism evidence="8">
    <name type="scientific">Alexandrium monilatum</name>
    <dbReference type="NCBI Taxonomy" id="311494"/>
    <lineage>
        <taxon>Eukaryota</taxon>
        <taxon>Sar</taxon>
        <taxon>Alveolata</taxon>
        <taxon>Dinophyceae</taxon>
        <taxon>Gonyaulacales</taxon>
        <taxon>Pyrocystaceae</taxon>
        <taxon>Alexandrium</taxon>
    </lineage>
</organism>
<dbReference type="InterPro" id="IPR017907">
    <property type="entry name" value="Znf_RING_CS"/>
</dbReference>
<keyword evidence="1" id="KW-0479">Metal-binding</keyword>
<dbReference type="AlphaFoldDB" id="A0A6T1BC94"/>
<protein>
    <recommendedName>
        <fullName evidence="7">RING-type domain-containing protein</fullName>
    </recommendedName>
</protein>
<dbReference type="GO" id="GO:0008270">
    <property type="term" value="F:zinc ion binding"/>
    <property type="evidence" value="ECO:0007669"/>
    <property type="project" value="UniProtKB-KW"/>
</dbReference>
<dbReference type="Gene3D" id="3.30.40.10">
    <property type="entry name" value="Zinc/RING finger domain, C3HC4 (zinc finger)"/>
    <property type="match status" value="1"/>
</dbReference>
<keyword evidence="2 4" id="KW-0863">Zinc-finger</keyword>
<accession>A0A6T1BC94</accession>
<evidence type="ECO:0000256" key="3">
    <source>
        <dbReference type="ARBA" id="ARBA00022833"/>
    </source>
</evidence>
<dbReference type="Pfam" id="PF13923">
    <property type="entry name" value="zf-C3HC4_2"/>
    <property type="match status" value="1"/>
</dbReference>
<evidence type="ECO:0000256" key="1">
    <source>
        <dbReference type="ARBA" id="ARBA00022723"/>
    </source>
</evidence>
<keyword evidence="3" id="KW-0862">Zinc</keyword>
<evidence type="ECO:0000313" key="9">
    <source>
        <dbReference type="EMBL" id="CAE4588018.1"/>
    </source>
</evidence>
<proteinExistence type="predicted"/>
<dbReference type="EMBL" id="HBNR01033114">
    <property type="protein sequence ID" value="CAE4588018.1"/>
    <property type="molecule type" value="Transcribed_RNA"/>
</dbReference>
<feature type="domain" description="RING-type" evidence="7">
    <location>
        <begin position="17"/>
        <end position="55"/>
    </location>
</feature>
<dbReference type="SUPFAM" id="SSF57850">
    <property type="entry name" value="RING/U-box"/>
    <property type="match status" value="1"/>
</dbReference>
<dbReference type="InterPro" id="IPR015947">
    <property type="entry name" value="PUA-like_sf"/>
</dbReference>
<feature type="transmembrane region" description="Helical" evidence="6">
    <location>
        <begin position="383"/>
        <end position="405"/>
    </location>
</feature>
<evidence type="ECO:0000256" key="6">
    <source>
        <dbReference type="SAM" id="Phobius"/>
    </source>
</evidence>
<keyword evidence="6" id="KW-0472">Membrane</keyword>
<dbReference type="CDD" id="cd16514">
    <property type="entry name" value="RING-HC_LONFs_rpt2"/>
    <property type="match status" value="1"/>
</dbReference>
<evidence type="ECO:0000256" key="2">
    <source>
        <dbReference type="ARBA" id="ARBA00022771"/>
    </source>
</evidence>
<dbReference type="SUPFAM" id="SSF88697">
    <property type="entry name" value="PUA domain-like"/>
    <property type="match status" value="1"/>
</dbReference>
<keyword evidence="6" id="KW-0812">Transmembrane</keyword>
<dbReference type="SMART" id="SM00184">
    <property type="entry name" value="RING"/>
    <property type="match status" value="1"/>
</dbReference>
<reference evidence="8" key="1">
    <citation type="submission" date="2021-01" db="EMBL/GenBank/DDBJ databases">
        <authorList>
            <person name="Corre E."/>
            <person name="Pelletier E."/>
            <person name="Niang G."/>
            <person name="Scheremetjew M."/>
            <person name="Finn R."/>
            <person name="Kale V."/>
            <person name="Holt S."/>
            <person name="Cochrane G."/>
            <person name="Meng A."/>
            <person name="Brown T."/>
            <person name="Cohen L."/>
        </authorList>
    </citation>
    <scope>NUCLEOTIDE SEQUENCE</scope>
    <source>
        <strain evidence="8">CCMP3105</strain>
    </source>
</reference>
<keyword evidence="6" id="KW-1133">Transmembrane helix</keyword>
<dbReference type="GO" id="GO:0061630">
    <property type="term" value="F:ubiquitin protein ligase activity"/>
    <property type="evidence" value="ECO:0007669"/>
    <property type="project" value="TreeGrafter"/>
</dbReference>
<feature type="compositionally biased region" description="Basic and acidic residues" evidence="5">
    <location>
        <begin position="91"/>
        <end position="107"/>
    </location>
</feature>
<dbReference type="Gene3D" id="2.30.130.40">
    <property type="entry name" value="LON domain-like"/>
    <property type="match status" value="1"/>
</dbReference>
<feature type="region of interest" description="Disordered" evidence="5">
    <location>
        <begin position="243"/>
        <end position="267"/>
    </location>
</feature>
<dbReference type="PANTHER" id="PTHR23327">
    <property type="entry name" value="RING FINGER PROTEIN 127"/>
    <property type="match status" value="1"/>
</dbReference>
<dbReference type="InterPro" id="IPR046336">
    <property type="entry name" value="Lon_prtase_N_sf"/>
</dbReference>
<dbReference type="PROSITE" id="PS50089">
    <property type="entry name" value="ZF_RING_2"/>
    <property type="match status" value="1"/>
</dbReference>
<evidence type="ECO:0000256" key="5">
    <source>
        <dbReference type="SAM" id="MobiDB-lite"/>
    </source>
</evidence>
<sequence length="429" mass="46467">MASVDGEAEDVPPEFECTICMKLMLDPVTVSCGHTFCRVCLEQSLGYRGLCAVCRSPVAAGQGVNILVRGIIADRFPRALAQRREELQQEMLAGEREADENRRREARGGSAGTGNEGAGAVLPLLRLEGQQAQLLPHSSTELELLTAVEQQLVEYTLQGSRRLGVIDGSSAYDDDARPLGVCLEIQNVERPHRQQPQQQQVVRVQLMGKYRFWLTEAPEMHERGFELGRAEAFFDEPLPAADLALSRGGAPSPPEGAAGPDSDGVQELPTTPEVALAALELLERQLVHVGQSGRHMFIAKFGEVPAVRSDGAAGATTSASMERLSFWLLGALVMDPAERKQWIACVDTRARLECCREKLEAAGSRPVLDLPGARSWMNPGQSALGSFALLLAIIVLFVAKALGLFEKGARRRTGSGSLEDAFAFGQLLR</sequence>
<name>A0A6T1BC94_9DINO</name>
<dbReference type="InterPro" id="IPR001841">
    <property type="entry name" value="Znf_RING"/>
</dbReference>
<evidence type="ECO:0000256" key="4">
    <source>
        <dbReference type="PROSITE-ProRule" id="PRU00175"/>
    </source>
</evidence>
<dbReference type="PANTHER" id="PTHR23327:SF42">
    <property type="entry name" value="LON PEPTIDASE N-TERMINAL DOMAIN AND RING FINGER PROTEIN C14F5.10C"/>
    <property type="match status" value="1"/>
</dbReference>
<dbReference type="PROSITE" id="PS00518">
    <property type="entry name" value="ZF_RING_1"/>
    <property type="match status" value="1"/>
</dbReference>
<dbReference type="InterPro" id="IPR013083">
    <property type="entry name" value="Znf_RING/FYVE/PHD"/>
</dbReference>
<dbReference type="EMBL" id="HBNR01033113">
    <property type="protein sequence ID" value="CAE4588016.1"/>
    <property type="molecule type" value="Transcribed_RNA"/>
</dbReference>
<gene>
    <name evidence="8" type="ORF">AMON00008_LOCUS22726</name>
    <name evidence="9" type="ORF">AMON00008_LOCUS22727</name>
</gene>